<dbReference type="EMBL" id="JAMXLR010000003">
    <property type="protein sequence ID" value="MCO6042380.1"/>
    <property type="molecule type" value="Genomic_DNA"/>
</dbReference>
<gene>
    <name evidence="3" type="ORF">NG895_00530</name>
</gene>
<feature type="transmembrane region" description="Helical" evidence="1">
    <location>
        <begin position="258"/>
        <end position="282"/>
    </location>
</feature>
<organism evidence="3 4">
    <name type="scientific">Aeoliella straminimaris</name>
    <dbReference type="NCBI Taxonomy" id="2954799"/>
    <lineage>
        <taxon>Bacteria</taxon>
        <taxon>Pseudomonadati</taxon>
        <taxon>Planctomycetota</taxon>
        <taxon>Planctomycetia</taxon>
        <taxon>Pirellulales</taxon>
        <taxon>Lacipirellulaceae</taxon>
        <taxon>Aeoliella</taxon>
    </lineage>
</organism>
<feature type="domain" description="DUF4349" evidence="2">
    <location>
        <begin position="68"/>
        <end position="280"/>
    </location>
</feature>
<dbReference type="InterPro" id="IPR025645">
    <property type="entry name" value="DUF4349"/>
</dbReference>
<keyword evidence="1" id="KW-0812">Transmembrane</keyword>
<name>A0A9X2F544_9BACT</name>
<sequence>MFRLTLALACLAATLGCGQSASHRISSDAPKVPRSEVANKLKELGVAFESYRENGEAISSPSEAADNRKIIYTASLSIVVDDFTGVEQSITSLVKQYGGFIANANLALNQGSERSGTWTVRVPVASFESFLDASGDLGVPERREQNGQDVTEEYVDLEARIRSKKKLEERILELLAANKGEIKDVIEVERELSRVRTDIEQMEGRLRYLADRTELTTITLYVREQQDYQPPQAPGFGTQIATTWTGSTGAIFSLAKNAMLAVVACVPWLLIAGLVVGPWWAWRRK</sequence>
<comment type="caution">
    <text evidence="3">The sequence shown here is derived from an EMBL/GenBank/DDBJ whole genome shotgun (WGS) entry which is preliminary data.</text>
</comment>
<dbReference type="Proteomes" id="UP001155241">
    <property type="component" value="Unassembled WGS sequence"/>
</dbReference>
<proteinExistence type="predicted"/>
<evidence type="ECO:0000256" key="1">
    <source>
        <dbReference type="SAM" id="Phobius"/>
    </source>
</evidence>
<protein>
    <submittedName>
        <fullName evidence="3">DUF4349 domain-containing protein</fullName>
    </submittedName>
</protein>
<keyword evidence="1" id="KW-0472">Membrane</keyword>
<evidence type="ECO:0000259" key="2">
    <source>
        <dbReference type="Pfam" id="PF14257"/>
    </source>
</evidence>
<evidence type="ECO:0000313" key="4">
    <source>
        <dbReference type="Proteomes" id="UP001155241"/>
    </source>
</evidence>
<reference evidence="3" key="1">
    <citation type="submission" date="2022-06" db="EMBL/GenBank/DDBJ databases">
        <title>Aeoliella straminimaris, a novel planctomycete from sediments.</title>
        <authorList>
            <person name="Vitorino I.R."/>
            <person name="Lage O.M."/>
        </authorList>
    </citation>
    <scope>NUCLEOTIDE SEQUENCE</scope>
    <source>
        <strain evidence="3">ICT_H6.2</strain>
    </source>
</reference>
<dbReference type="AlphaFoldDB" id="A0A9X2F544"/>
<dbReference type="Pfam" id="PF14257">
    <property type="entry name" value="DUF4349"/>
    <property type="match status" value="1"/>
</dbReference>
<evidence type="ECO:0000313" key="3">
    <source>
        <dbReference type="EMBL" id="MCO6042380.1"/>
    </source>
</evidence>
<keyword evidence="1" id="KW-1133">Transmembrane helix</keyword>
<accession>A0A9X2F544</accession>
<dbReference type="PROSITE" id="PS51257">
    <property type="entry name" value="PROKAR_LIPOPROTEIN"/>
    <property type="match status" value="1"/>
</dbReference>
<keyword evidence="4" id="KW-1185">Reference proteome</keyword>
<dbReference type="RefSeq" id="WP_252850481.1">
    <property type="nucleotide sequence ID" value="NZ_JAMXLR010000003.1"/>
</dbReference>